<evidence type="ECO:0000313" key="12">
    <source>
        <dbReference type="EMBL" id="KAJ8601772.1"/>
    </source>
</evidence>
<feature type="compositionally biased region" description="Low complexity" evidence="10">
    <location>
        <begin position="243"/>
        <end position="255"/>
    </location>
</feature>
<dbReference type="Gene3D" id="4.10.1000.10">
    <property type="entry name" value="Zinc finger, CCCH-type"/>
    <property type="match status" value="2"/>
</dbReference>
<dbReference type="AlphaFoldDB" id="A0AAD7UBB7"/>
<organism evidence="12 13">
    <name type="scientific">Chrysophaeum taylorii</name>
    <dbReference type="NCBI Taxonomy" id="2483200"/>
    <lineage>
        <taxon>Eukaryota</taxon>
        <taxon>Sar</taxon>
        <taxon>Stramenopiles</taxon>
        <taxon>Ochrophyta</taxon>
        <taxon>Pelagophyceae</taxon>
        <taxon>Pelagomonadales</taxon>
        <taxon>Pelagomonadaceae</taxon>
        <taxon>Chrysophaeum</taxon>
    </lineage>
</organism>
<sequence length="255" mass="28960">MATTTTTVVAKSEEKEKVLWPADGIPRIGNADEFDHITFDFEAYVEELLPQLNAPGPHWSAEARKAAVEAAAASAPPGMSIQKLEEKYRTVVCRHWLRGLCMKGEQCEFLHQYDTDRMPVCRWGTSCQIPDCPYRHVAEDDKPQCVFYQQGFCIHGLLCKYRHVKQPPEKRPKIADFSLGIAQKSRQADGAPQNARNPPNEYYKIALCKHHMLGGMCPFGDECHFAHGSHELRPFRGRGGGRQQQQQQLQQQQQQ</sequence>
<keyword evidence="6 9" id="KW-0862">Zinc</keyword>
<dbReference type="InterPro" id="IPR000571">
    <property type="entry name" value="Znf_CCCH"/>
</dbReference>
<keyword evidence="7" id="KW-0694">RNA-binding</keyword>
<dbReference type="PROSITE" id="PS50103">
    <property type="entry name" value="ZF_C3H1"/>
    <property type="match status" value="3"/>
</dbReference>
<evidence type="ECO:0000256" key="2">
    <source>
        <dbReference type="ARBA" id="ARBA00022664"/>
    </source>
</evidence>
<dbReference type="PANTHER" id="PTHR23102">
    <property type="entry name" value="CLEAVAGE AND POLYADENYLATION SPECIFICITY FACTOR SUBUNIT 4-RELATED"/>
    <property type="match status" value="1"/>
</dbReference>
<feature type="domain" description="C3H1-type" evidence="11">
    <location>
        <begin position="139"/>
        <end position="166"/>
    </location>
</feature>
<accession>A0AAD7UBB7</accession>
<dbReference type="InterPro" id="IPR036855">
    <property type="entry name" value="Znf_CCCH_sf"/>
</dbReference>
<feature type="region of interest" description="Disordered" evidence="10">
    <location>
        <begin position="231"/>
        <end position="255"/>
    </location>
</feature>
<keyword evidence="8" id="KW-0539">Nucleus</keyword>
<evidence type="ECO:0000256" key="1">
    <source>
        <dbReference type="ARBA" id="ARBA00004123"/>
    </source>
</evidence>
<dbReference type="Proteomes" id="UP001230188">
    <property type="component" value="Unassembled WGS sequence"/>
</dbReference>
<feature type="domain" description="C3H1-type" evidence="11">
    <location>
        <begin position="202"/>
        <end position="230"/>
    </location>
</feature>
<dbReference type="PANTHER" id="PTHR23102:SF24">
    <property type="entry name" value="CLEAVAGE AND POLYADENYLATION SPECIFICITY FACTOR SUBUNIT 4"/>
    <property type="match status" value="1"/>
</dbReference>
<comment type="caution">
    <text evidence="12">The sequence shown here is derived from an EMBL/GenBank/DDBJ whole genome shotgun (WGS) entry which is preliminary data.</text>
</comment>
<dbReference type="GO" id="GO:0005634">
    <property type="term" value="C:nucleus"/>
    <property type="evidence" value="ECO:0007669"/>
    <property type="project" value="UniProtKB-SubCell"/>
</dbReference>
<evidence type="ECO:0000256" key="3">
    <source>
        <dbReference type="ARBA" id="ARBA00022723"/>
    </source>
</evidence>
<dbReference type="InterPro" id="IPR045348">
    <property type="entry name" value="CPSF4/Yth1"/>
</dbReference>
<dbReference type="GO" id="GO:0006397">
    <property type="term" value="P:mRNA processing"/>
    <property type="evidence" value="ECO:0007669"/>
    <property type="project" value="UniProtKB-KW"/>
</dbReference>
<dbReference type="GO" id="GO:0008270">
    <property type="term" value="F:zinc ion binding"/>
    <property type="evidence" value="ECO:0007669"/>
    <property type="project" value="UniProtKB-KW"/>
</dbReference>
<feature type="zinc finger region" description="C3H1-type" evidence="9">
    <location>
        <begin position="87"/>
        <end position="114"/>
    </location>
</feature>
<evidence type="ECO:0000313" key="13">
    <source>
        <dbReference type="Proteomes" id="UP001230188"/>
    </source>
</evidence>
<evidence type="ECO:0000256" key="4">
    <source>
        <dbReference type="ARBA" id="ARBA00022737"/>
    </source>
</evidence>
<evidence type="ECO:0000256" key="8">
    <source>
        <dbReference type="ARBA" id="ARBA00023242"/>
    </source>
</evidence>
<gene>
    <name evidence="12" type="ORF">CTAYLR_006827</name>
</gene>
<dbReference type="FunFam" id="4.10.1000.10:FF:000017">
    <property type="entry name" value="Cleavage and polyadenylation specificity factor 30 kDa subunit"/>
    <property type="match status" value="1"/>
</dbReference>
<dbReference type="Pfam" id="PF14608">
    <property type="entry name" value="zf-CCCH_2"/>
    <property type="match status" value="2"/>
</dbReference>
<reference evidence="12" key="1">
    <citation type="submission" date="2023-01" db="EMBL/GenBank/DDBJ databases">
        <title>Metagenome sequencing of chrysophaentin producing Chrysophaeum taylorii.</title>
        <authorList>
            <person name="Davison J."/>
            <person name="Bewley C."/>
        </authorList>
    </citation>
    <scope>NUCLEOTIDE SEQUENCE</scope>
    <source>
        <strain evidence="12">NIES-1699</strain>
    </source>
</reference>
<feature type="domain" description="C3H1-type" evidence="11">
    <location>
        <begin position="87"/>
        <end position="114"/>
    </location>
</feature>
<evidence type="ECO:0000256" key="5">
    <source>
        <dbReference type="ARBA" id="ARBA00022771"/>
    </source>
</evidence>
<feature type="zinc finger region" description="C3H1-type" evidence="9">
    <location>
        <begin position="202"/>
        <end position="230"/>
    </location>
</feature>
<keyword evidence="3 9" id="KW-0479">Metal-binding</keyword>
<feature type="zinc finger region" description="C3H1-type" evidence="9">
    <location>
        <begin position="139"/>
        <end position="166"/>
    </location>
</feature>
<dbReference type="EMBL" id="JAQMWT010000404">
    <property type="protein sequence ID" value="KAJ8601772.1"/>
    <property type="molecule type" value="Genomic_DNA"/>
</dbReference>
<name>A0AAD7UBB7_9STRA</name>
<protein>
    <recommendedName>
        <fullName evidence="11">C3H1-type domain-containing protein</fullName>
    </recommendedName>
</protein>
<keyword evidence="5 9" id="KW-0863">Zinc-finger</keyword>
<evidence type="ECO:0000256" key="7">
    <source>
        <dbReference type="ARBA" id="ARBA00022884"/>
    </source>
</evidence>
<dbReference type="GO" id="GO:0003723">
    <property type="term" value="F:RNA binding"/>
    <property type="evidence" value="ECO:0007669"/>
    <property type="project" value="UniProtKB-KW"/>
</dbReference>
<dbReference type="FunFam" id="4.10.1000.10:FF:000001">
    <property type="entry name" value="zinc finger CCCH domain-containing protein 15-like"/>
    <property type="match status" value="1"/>
</dbReference>
<evidence type="ECO:0000256" key="9">
    <source>
        <dbReference type="PROSITE-ProRule" id="PRU00723"/>
    </source>
</evidence>
<dbReference type="SUPFAM" id="SSF90229">
    <property type="entry name" value="CCCH zinc finger"/>
    <property type="match status" value="2"/>
</dbReference>
<dbReference type="Pfam" id="PF00642">
    <property type="entry name" value="zf-CCCH"/>
    <property type="match status" value="2"/>
</dbReference>
<evidence type="ECO:0000256" key="10">
    <source>
        <dbReference type="SAM" id="MobiDB-lite"/>
    </source>
</evidence>
<keyword evidence="2" id="KW-0507">mRNA processing</keyword>
<keyword evidence="4" id="KW-0677">Repeat</keyword>
<proteinExistence type="predicted"/>
<evidence type="ECO:0000259" key="11">
    <source>
        <dbReference type="PROSITE" id="PS50103"/>
    </source>
</evidence>
<evidence type="ECO:0000256" key="6">
    <source>
        <dbReference type="ARBA" id="ARBA00022833"/>
    </source>
</evidence>
<keyword evidence="13" id="KW-1185">Reference proteome</keyword>
<dbReference type="SMART" id="SM00356">
    <property type="entry name" value="ZnF_C3H1"/>
    <property type="match status" value="4"/>
</dbReference>
<comment type="subcellular location">
    <subcellularLocation>
        <location evidence="1">Nucleus</location>
    </subcellularLocation>
</comment>